<comment type="caution">
    <text evidence="2">The sequence shown here is derived from an EMBL/GenBank/DDBJ whole genome shotgun (WGS) entry which is preliminary data.</text>
</comment>
<evidence type="ECO:0000313" key="2">
    <source>
        <dbReference type="EMBL" id="CAB1420484.1"/>
    </source>
</evidence>
<dbReference type="Proteomes" id="UP001153269">
    <property type="component" value="Unassembled WGS sequence"/>
</dbReference>
<organism evidence="2 3">
    <name type="scientific">Pleuronectes platessa</name>
    <name type="common">European plaice</name>
    <dbReference type="NCBI Taxonomy" id="8262"/>
    <lineage>
        <taxon>Eukaryota</taxon>
        <taxon>Metazoa</taxon>
        <taxon>Chordata</taxon>
        <taxon>Craniata</taxon>
        <taxon>Vertebrata</taxon>
        <taxon>Euteleostomi</taxon>
        <taxon>Actinopterygii</taxon>
        <taxon>Neopterygii</taxon>
        <taxon>Teleostei</taxon>
        <taxon>Neoteleostei</taxon>
        <taxon>Acanthomorphata</taxon>
        <taxon>Carangaria</taxon>
        <taxon>Pleuronectiformes</taxon>
        <taxon>Pleuronectoidei</taxon>
        <taxon>Pleuronectidae</taxon>
        <taxon>Pleuronectes</taxon>
    </lineage>
</organism>
<proteinExistence type="predicted"/>
<dbReference type="EMBL" id="CADEAL010000458">
    <property type="protein sequence ID" value="CAB1420484.1"/>
    <property type="molecule type" value="Genomic_DNA"/>
</dbReference>
<evidence type="ECO:0000256" key="1">
    <source>
        <dbReference type="SAM" id="MobiDB-lite"/>
    </source>
</evidence>
<name>A0A9N7YDN4_PLEPL</name>
<protein>
    <submittedName>
        <fullName evidence="2">Uncharacterized protein</fullName>
    </submittedName>
</protein>
<dbReference type="AlphaFoldDB" id="A0A9N7YDN4"/>
<feature type="region of interest" description="Disordered" evidence="1">
    <location>
        <begin position="1"/>
        <end position="33"/>
    </location>
</feature>
<accession>A0A9N7YDN4</accession>
<keyword evidence="3" id="KW-1185">Reference proteome</keyword>
<gene>
    <name evidence="2" type="ORF">PLEPLA_LOCUS8359</name>
</gene>
<evidence type="ECO:0000313" key="3">
    <source>
        <dbReference type="Proteomes" id="UP001153269"/>
    </source>
</evidence>
<reference evidence="2" key="1">
    <citation type="submission" date="2020-03" db="EMBL/GenBank/DDBJ databases">
        <authorList>
            <person name="Weist P."/>
        </authorList>
    </citation>
    <scope>NUCLEOTIDE SEQUENCE</scope>
</reference>
<sequence length="91" mass="10301">MSVWESKAAGPVWRSRGGEDRRTVPELSSDDIDPSFHSQELTNLCATLQIRLEATLDLTATHHRRLHTTDVYTPQTSTHWGRFGQSPTKNI</sequence>